<evidence type="ECO:0000259" key="2">
    <source>
        <dbReference type="Pfam" id="PF09458"/>
    </source>
</evidence>
<dbReference type="GO" id="GO:0030246">
    <property type="term" value="F:carbohydrate binding"/>
    <property type="evidence" value="ECO:0007669"/>
    <property type="project" value="InterPro"/>
</dbReference>
<comment type="caution">
    <text evidence="3">The sequence shown here is derived from an EMBL/GenBank/DDBJ whole genome shotgun (WGS) entry which is preliminary data.</text>
</comment>
<feature type="domain" description="H-type lectin" evidence="2">
    <location>
        <begin position="236"/>
        <end position="299"/>
    </location>
</feature>
<accession>A0AAD8ASV7</accession>
<dbReference type="Pfam" id="PF09458">
    <property type="entry name" value="H_lectin"/>
    <property type="match status" value="1"/>
</dbReference>
<reference evidence="3" key="2">
    <citation type="submission" date="2023-04" db="EMBL/GenBank/DDBJ databases">
        <authorList>
            <person name="Bu L."/>
            <person name="Lu L."/>
            <person name="Laidemitt M.R."/>
            <person name="Zhang S.M."/>
            <person name="Mutuku M."/>
            <person name="Mkoji G."/>
            <person name="Steinauer M."/>
            <person name="Loker E.S."/>
        </authorList>
    </citation>
    <scope>NUCLEOTIDE SEQUENCE</scope>
    <source>
        <strain evidence="3">KasaAsao</strain>
        <tissue evidence="3">Whole Snail</tissue>
    </source>
</reference>
<evidence type="ECO:0000256" key="1">
    <source>
        <dbReference type="SAM" id="SignalP"/>
    </source>
</evidence>
<dbReference type="GO" id="GO:0007155">
    <property type="term" value="P:cell adhesion"/>
    <property type="evidence" value="ECO:0007669"/>
    <property type="project" value="InterPro"/>
</dbReference>
<dbReference type="AlphaFoldDB" id="A0AAD8ASV7"/>
<gene>
    <name evidence="3" type="ORF">Bpfe_028775</name>
</gene>
<name>A0AAD8ASV7_BIOPF</name>
<sequence>MCRLVTLSLCCLLVNNYIGSGTVVVLEANPKVIHPVVTKKFHLRCSVKKDNWQPSNLTSTQGREVSQVANFNHLMSIVITEGQRETIASVTGCDPPVVELSFTSLLHAVGNANHSKEPDEMGYLLLTWDRPLAEDADNFTCQAYALDGEKFPVSLNVSLEVTAIEPTMSDLTRYIALNDRHIESLEKQLTKMHKTIDSDMKEIKSETKKLISAMDLKLDQIPVYNIQTGSFKCEQKSIQFRQPFEYTPRVFTSSETYNWQNYNNRYDISISVLHTNNTGFTVNCRSDQDSNRFINWLAIE</sequence>
<dbReference type="Proteomes" id="UP001233172">
    <property type="component" value="Unassembled WGS sequence"/>
</dbReference>
<reference evidence="3" key="1">
    <citation type="journal article" date="2023" name="PLoS Negl. Trop. Dis.">
        <title>A genome sequence for Biomphalaria pfeifferi, the major vector snail for the human-infecting parasite Schistosoma mansoni.</title>
        <authorList>
            <person name="Bu L."/>
            <person name="Lu L."/>
            <person name="Laidemitt M.R."/>
            <person name="Zhang S.M."/>
            <person name="Mutuku M."/>
            <person name="Mkoji G."/>
            <person name="Steinauer M."/>
            <person name="Loker E.S."/>
        </authorList>
    </citation>
    <scope>NUCLEOTIDE SEQUENCE</scope>
    <source>
        <strain evidence="3">KasaAsao</strain>
    </source>
</reference>
<organism evidence="3 4">
    <name type="scientific">Biomphalaria pfeifferi</name>
    <name type="common">Bloodfluke planorb</name>
    <name type="synonym">Freshwater snail</name>
    <dbReference type="NCBI Taxonomy" id="112525"/>
    <lineage>
        <taxon>Eukaryota</taxon>
        <taxon>Metazoa</taxon>
        <taxon>Spiralia</taxon>
        <taxon>Lophotrochozoa</taxon>
        <taxon>Mollusca</taxon>
        <taxon>Gastropoda</taxon>
        <taxon>Heterobranchia</taxon>
        <taxon>Euthyneura</taxon>
        <taxon>Panpulmonata</taxon>
        <taxon>Hygrophila</taxon>
        <taxon>Lymnaeoidea</taxon>
        <taxon>Planorbidae</taxon>
        <taxon>Biomphalaria</taxon>
    </lineage>
</organism>
<proteinExistence type="predicted"/>
<dbReference type="Gene3D" id="2.60.40.2080">
    <property type="match status" value="1"/>
</dbReference>
<evidence type="ECO:0000313" key="3">
    <source>
        <dbReference type="EMBL" id="KAK0041788.1"/>
    </source>
</evidence>
<keyword evidence="1" id="KW-0732">Signal</keyword>
<keyword evidence="4" id="KW-1185">Reference proteome</keyword>
<evidence type="ECO:0000313" key="4">
    <source>
        <dbReference type="Proteomes" id="UP001233172"/>
    </source>
</evidence>
<dbReference type="SUPFAM" id="SSF141086">
    <property type="entry name" value="Agglutinin HPA-like"/>
    <property type="match status" value="1"/>
</dbReference>
<dbReference type="InterPro" id="IPR019019">
    <property type="entry name" value="H-type_lectin_domain"/>
</dbReference>
<dbReference type="EMBL" id="JASAOG010000261">
    <property type="protein sequence ID" value="KAK0041788.1"/>
    <property type="molecule type" value="Genomic_DNA"/>
</dbReference>
<protein>
    <submittedName>
        <fullName evidence="3">DSC-2</fullName>
    </submittedName>
</protein>
<dbReference type="InterPro" id="IPR037221">
    <property type="entry name" value="H-type_lectin_dom_sf"/>
</dbReference>
<feature type="chain" id="PRO_5042109610" evidence="1">
    <location>
        <begin position="22"/>
        <end position="300"/>
    </location>
</feature>
<feature type="signal peptide" evidence="1">
    <location>
        <begin position="1"/>
        <end position="21"/>
    </location>
</feature>